<protein>
    <submittedName>
        <fullName evidence="1">Uncharacterized protein</fullName>
    </submittedName>
</protein>
<sequence>MAAGDSGVSTGCGRLIEGRTGFIRSPSFREQEFSNHGWGEDAGLSHMPHQTGRYCRNWKMGDPTAPSLRVRRSSPMLLLMLGGGRTFAH</sequence>
<dbReference type="Gramene" id="Mp3g07570.1">
    <property type="protein sequence ID" value="Mp3g07570.1.cds1"/>
    <property type="gene ID" value="Mp3g07570"/>
</dbReference>
<proteinExistence type="predicted"/>
<keyword evidence="2" id="KW-1185">Reference proteome</keyword>
<reference evidence="2" key="1">
    <citation type="journal article" date="2017" name="Cell">
        <title>Insights into land plant evolution garnered from the Marchantia polymorpha genome.</title>
        <authorList>
            <person name="Bowman J.L."/>
            <person name="Kohchi T."/>
            <person name="Yamato K.T."/>
            <person name="Jenkins J."/>
            <person name="Shu S."/>
            <person name="Ishizaki K."/>
            <person name="Yamaoka S."/>
            <person name="Nishihama R."/>
            <person name="Nakamura Y."/>
            <person name="Berger F."/>
            <person name="Adam C."/>
            <person name="Aki S.S."/>
            <person name="Althoff F."/>
            <person name="Araki T."/>
            <person name="Arteaga-Vazquez M.A."/>
            <person name="Balasubrmanian S."/>
            <person name="Barry K."/>
            <person name="Bauer D."/>
            <person name="Boehm C.R."/>
            <person name="Briginshaw L."/>
            <person name="Caballero-Perez J."/>
            <person name="Catarino B."/>
            <person name="Chen F."/>
            <person name="Chiyoda S."/>
            <person name="Chovatia M."/>
            <person name="Davies K.M."/>
            <person name="Delmans M."/>
            <person name="Demura T."/>
            <person name="Dierschke T."/>
            <person name="Dolan L."/>
            <person name="Dorantes-Acosta A.E."/>
            <person name="Eklund D.M."/>
            <person name="Florent S.N."/>
            <person name="Flores-Sandoval E."/>
            <person name="Fujiyama A."/>
            <person name="Fukuzawa H."/>
            <person name="Galik B."/>
            <person name="Grimanelli D."/>
            <person name="Grimwood J."/>
            <person name="Grossniklaus U."/>
            <person name="Hamada T."/>
            <person name="Haseloff J."/>
            <person name="Hetherington A.J."/>
            <person name="Higo A."/>
            <person name="Hirakawa Y."/>
            <person name="Hundley H.N."/>
            <person name="Ikeda Y."/>
            <person name="Inoue K."/>
            <person name="Inoue S.I."/>
            <person name="Ishida S."/>
            <person name="Jia Q."/>
            <person name="Kakita M."/>
            <person name="Kanazawa T."/>
            <person name="Kawai Y."/>
            <person name="Kawashima T."/>
            <person name="Kennedy M."/>
            <person name="Kinose K."/>
            <person name="Kinoshita T."/>
            <person name="Kohara Y."/>
            <person name="Koide E."/>
            <person name="Komatsu K."/>
            <person name="Kopischke S."/>
            <person name="Kubo M."/>
            <person name="Kyozuka J."/>
            <person name="Lagercrantz U."/>
            <person name="Lin S.S."/>
            <person name="Lindquist E."/>
            <person name="Lipzen A.M."/>
            <person name="Lu C.W."/>
            <person name="De Luna E."/>
            <person name="Martienssen R.A."/>
            <person name="Minamino N."/>
            <person name="Mizutani M."/>
            <person name="Mizutani M."/>
            <person name="Mochizuki N."/>
            <person name="Monte I."/>
            <person name="Mosher R."/>
            <person name="Nagasaki H."/>
            <person name="Nakagami H."/>
            <person name="Naramoto S."/>
            <person name="Nishitani K."/>
            <person name="Ohtani M."/>
            <person name="Okamoto T."/>
            <person name="Okumura M."/>
            <person name="Phillips J."/>
            <person name="Pollak B."/>
            <person name="Reinders A."/>
            <person name="Rovekamp M."/>
            <person name="Sano R."/>
            <person name="Sawa S."/>
            <person name="Schmid M.W."/>
            <person name="Shirakawa M."/>
            <person name="Solano R."/>
            <person name="Spunde A."/>
            <person name="Suetsugu N."/>
            <person name="Sugano S."/>
            <person name="Sugiyama A."/>
            <person name="Sun R."/>
            <person name="Suzuki Y."/>
            <person name="Takenaka M."/>
            <person name="Takezawa D."/>
            <person name="Tomogane H."/>
            <person name="Tsuzuki M."/>
            <person name="Ueda T."/>
            <person name="Umeda M."/>
            <person name="Ward J.M."/>
            <person name="Watanabe Y."/>
            <person name="Yazaki K."/>
            <person name="Yokoyama R."/>
            <person name="Yoshitake Y."/>
            <person name="Yotsui I."/>
            <person name="Zachgo S."/>
            <person name="Schmutz J."/>
        </authorList>
    </citation>
    <scope>NUCLEOTIDE SEQUENCE [LARGE SCALE GENOMIC DNA]</scope>
    <source>
        <strain evidence="2">Tak-1</strain>
    </source>
</reference>
<name>A0A2R6XQB3_MARPO</name>
<dbReference type="EMBL" id="KZ772678">
    <property type="protein sequence ID" value="PTQ48226.1"/>
    <property type="molecule type" value="Genomic_DNA"/>
</dbReference>
<evidence type="ECO:0000313" key="1">
    <source>
        <dbReference type="EMBL" id="PTQ48226.1"/>
    </source>
</evidence>
<dbReference type="AlphaFoldDB" id="A0A2R6XQB3"/>
<accession>A0A2R6XQB3</accession>
<organism evidence="1 2">
    <name type="scientific">Marchantia polymorpha</name>
    <name type="common">Common liverwort</name>
    <name type="synonym">Marchantia aquatica</name>
    <dbReference type="NCBI Taxonomy" id="3197"/>
    <lineage>
        <taxon>Eukaryota</taxon>
        <taxon>Viridiplantae</taxon>
        <taxon>Streptophyta</taxon>
        <taxon>Embryophyta</taxon>
        <taxon>Marchantiophyta</taxon>
        <taxon>Marchantiopsida</taxon>
        <taxon>Marchantiidae</taxon>
        <taxon>Marchantiales</taxon>
        <taxon>Marchantiaceae</taxon>
        <taxon>Marchantia</taxon>
    </lineage>
</organism>
<evidence type="ECO:0000313" key="2">
    <source>
        <dbReference type="Proteomes" id="UP000244005"/>
    </source>
</evidence>
<gene>
    <name evidence="1" type="ORF">MARPO_0006s0232</name>
</gene>
<dbReference type="Proteomes" id="UP000244005">
    <property type="component" value="Unassembled WGS sequence"/>
</dbReference>